<accession>A0A1E3VYH0</accession>
<evidence type="ECO:0000313" key="3">
    <source>
        <dbReference type="Proteomes" id="UP000094501"/>
    </source>
</evidence>
<reference evidence="2 3" key="1">
    <citation type="journal article" date="2016" name="Environ. Microbiol.">
        <title>New Methyloceanibacter diversity from North Sea sediments includes methanotroph containing solely the soluble methane monooxygenase.</title>
        <authorList>
            <person name="Vekeman B."/>
            <person name="Kerckhof F.M."/>
            <person name="Cremers G."/>
            <person name="de Vos P."/>
            <person name="Vandamme P."/>
            <person name="Boon N."/>
            <person name="Op den Camp H.J."/>
            <person name="Heylen K."/>
        </authorList>
    </citation>
    <scope>NUCLEOTIDE SEQUENCE [LARGE SCALE GENOMIC DNA]</scope>
    <source>
        <strain evidence="2 3">R-67174</strain>
    </source>
</reference>
<comment type="caution">
    <text evidence="2">The sequence shown here is derived from an EMBL/GenBank/DDBJ whole genome shotgun (WGS) entry which is preliminary data.</text>
</comment>
<dbReference type="EMBL" id="LPWG01000013">
    <property type="protein sequence ID" value="ODR98588.1"/>
    <property type="molecule type" value="Genomic_DNA"/>
</dbReference>
<evidence type="ECO:0000256" key="1">
    <source>
        <dbReference type="SAM" id="MobiDB-lite"/>
    </source>
</evidence>
<proteinExistence type="predicted"/>
<name>A0A1E3VYH0_9HYPH</name>
<feature type="region of interest" description="Disordered" evidence="1">
    <location>
        <begin position="187"/>
        <end position="210"/>
    </location>
</feature>
<dbReference type="AlphaFoldDB" id="A0A1E3VYH0"/>
<dbReference type="STRING" id="1774968.AUC68_09285"/>
<gene>
    <name evidence="2" type="ORF">AUC68_09285</name>
</gene>
<protein>
    <submittedName>
        <fullName evidence="2">Uncharacterized protein</fullName>
    </submittedName>
</protein>
<keyword evidence="3" id="KW-1185">Reference proteome</keyword>
<dbReference type="Proteomes" id="UP000094501">
    <property type="component" value="Unassembled WGS sequence"/>
</dbReference>
<sequence length="210" mass="23596">MDTVIGNARHFHIVEDERHDADLVLTHIHEEALAGFAPVLDAEVSRSCEVQALDREIGAFADDEQRRVHLRLHGLTLAVDRKRRPARIDERGIDFDIAVGRDQDLGEAVGLGGRLEGRPQRTFAAILSVRDEDRTLRNCGDRGEGRHSGGQSNRRKTVQRVFHLNFLSVMGIEGTRIGNARMRCFRNRVSRPSPGPSKGQLRHEKGFRIA</sequence>
<evidence type="ECO:0000313" key="2">
    <source>
        <dbReference type="EMBL" id="ODR98588.1"/>
    </source>
</evidence>
<feature type="compositionally biased region" description="Basic and acidic residues" evidence="1">
    <location>
        <begin position="201"/>
        <end position="210"/>
    </location>
</feature>
<organism evidence="2 3">
    <name type="scientific">Methyloceanibacter methanicus</name>
    <dbReference type="NCBI Taxonomy" id="1774968"/>
    <lineage>
        <taxon>Bacteria</taxon>
        <taxon>Pseudomonadati</taxon>
        <taxon>Pseudomonadota</taxon>
        <taxon>Alphaproteobacteria</taxon>
        <taxon>Hyphomicrobiales</taxon>
        <taxon>Hyphomicrobiaceae</taxon>
        <taxon>Methyloceanibacter</taxon>
    </lineage>
</organism>